<feature type="repeat" description="TPR" evidence="1">
    <location>
        <begin position="205"/>
        <end position="238"/>
    </location>
</feature>
<protein>
    <submittedName>
        <fullName evidence="5">Tetratricopeptide repeat protein</fullName>
    </submittedName>
</protein>
<dbReference type="SUPFAM" id="SSF55874">
    <property type="entry name" value="ATPase domain of HSP90 chaperone/DNA topoisomerase II/histidine kinase"/>
    <property type="match status" value="1"/>
</dbReference>
<dbReference type="Pfam" id="PF13424">
    <property type="entry name" value="TPR_12"/>
    <property type="match status" value="3"/>
</dbReference>
<accession>A0ABT0QAX3</accession>
<dbReference type="Gene3D" id="1.25.40.10">
    <property type="entry name" value="Tetratricopeptide repeat domain"/>
    <property type="match status" value="3"/>
</dbReference>
<dbReference type="InterPro" id="IPR036890">
    <property type="entry name" value="HATPase_C_sf"/>
</dbReference>
<keyword evidence="1" id="KW-0802">TPR repeat</keyword>
<gene>
    <name evidence="5" type="ORF">M3P09_03615</name>
</gene>
<dbReference type="SUPFAM" id="SSF48452">
    <property type="entry name" value="TPR-like"/>
    <property type="match status" value="2"/>
</dbReference>
<keyword evidence="6" id="KW-1185">Reference proteome</keyword>
<dbReference type="RefSeq" id="WP_249972060.1">
    <property type="nucleotide sequence ID" value="NZ_JAMFLZ010000001.1"/>
</dbReference>
<evidence type="ECO:0000313" key="5">
    <source>
        <dbReference type="EMBL" id="MCL6294066.1"/>
    </source>
</evidence>
<dbReference type="InterPro" id="IPR010559">
    <property type="entry name" value="Sig_transdc_His_kin_internal"/>
</dbReference>
<dbReference type="PANTHER" id="PTHR10098">
    <property type="entry name" value="RAPSYN-RELATED"/>
    <property type="match status" value="1"/>
</dbReference>
<feature type="transmembrane region" description="Helical" evidence="2">
    <location>
        <begin position="487"/>
        <end position="507"/>
    </location>
</feature>
<organism evidence="5 6">
    <name type="scientific">Jejuia spongiicola</name>
    <dbReference type="NCBI Taxonomy" id="2942207"/>
    <lineage>
        <taxon>Bacteria</taxon>
        <taxon>Pseudomonadati</taxon>
        <taxon>Bacteroidota</taxon>
        <taxon>Flavobacteriia</taxon>
        <taxon>Flavobacteriales</taxon>
        <taxon>Flavobacteriaceae</taxon>
        <taxon>Jejuia</taxon>
    </lineage>
</organism>
<evidence type="ECO:0000256" key="1">
    <source>
        <dbReference type="PROSITE-ProRule" id="PRU00339"/>
    </source>
</evidence>
<dbReference type="InterPro" id="IPR011990">
    <property type="entry name" value="TPR-like_helical_dom_sf"/>
</dbReference>
<dbReference type="EMBL" id="JAMFLZ010000001">
    <property type="protein sequence ID" value="MCL6294066.1"/>
    <property type="molecule type" value="Genomic_DNA"/>
</dbReference>
<feature type="repeat" description="TPR" evidence="1">
    <location>
        <begin position="125"/>
        <end position="158"/>
    </location>
</feature>
<dbReference type="InterPro" id="IPR019734">
    <property type="entry name" value="TPR_rpt"/>
</dbReference>
<feature type="signal peptide" evidence="3">
    <location>
        <begin position="1"/>
        <end position="23"/>
    </location>
</feature>
<evidence type="ECO:0000259" key="4">
    <source>
        <dbReference type="Pfam" id="PF06580"/>
    </source>
</evidence>
<feature type="repeat" description="TPR" evidence="1">
    <location>
        <begin position="245"/>
        <end position="278"/>
    </location>
</feature>
<evidence type="ECO:0000313" key="6">
    <source>
        <dbReference type="Proteomes" id="UP001165381"/>
    </source>
</evidence>
<dbReference type="Proteomes" id="UP001165381">
    <property type="component" value="Unassembled WGS sequence"/>
</dbReference>
<evidence type="ECO:0000256" key="2">
    <source>
        <dbReference type="SAM" id="Phobius"/>
    </source>
</evidence>
<dbReference type="Gene3D" id="3.30.565.10">
    <property type="entry name" value="Histidine kinase-like ATPase, C-terminal domain"/>
    <property type="match status" value="1"/>
</dbReference>
<keyword evidence="2" id="KW-0812">Transmembrane</keyword>
<keyword evidence="2" id="KW-1133">Transmembrane helix</keyword>
<proteinExistence type="predicted"/>
<comment type="caution">
    <text evidence="5">The sequence shown here is derived from an EMBL/GenBank/DDBJ whole genome shotgun (WGS) entry which is preliminary data.</text>
</comment>
<dbReference type="SMART" id="SM00028">
    <property type="entry name" value="TPR"/>
    <property type="match status" value="7"/>
</dbReference>
<dbReference type="PROSITE" id="PS50005">
    <property type="entry name" value="TPR"/>
    <property type="match status" value="3"/>
</dbReference>
<dbReference type="Pfam" id="PF06580">
    <property type="entry name" value="His_kinase"/>
    <property type="match status" value="1"/>
</dbReference>
<sequence length="728" mass="83091">MKIINSFIFFLVLSFSISTTILAQNAEIDSLKLVLQNHKVEDTIRVNLLNNLAFSLRKIDTTTAEVYLKKSAKILSVLNFPKGKAKNMLINGIINASKTKYEEGFPLYEESLKLNKSIGFDKGISECYKEMGHFYYKKGDQQQAISHYKKALMISEKLNDKEEVFGVLNDVGWSYILIGDYDEAESIYKEALLKGKGTKNKTLLSGCFSDLGIIYSYQGNYTIALDYYKKSLEIAQKHVDSVAIGNVFGNMGPIYTELENYDKAIDCFKESINYLKGNYKNATASNYNNIGLAYTAKKEYKRARQYLNDAKKVYREMNDKGGEAIALINTADVYLALNEYDTAYQYFESAKKMSLEVDNQRNICYSFLGQAKILVIKKKYSSALSHVLKGKKIADNLELLNFQRDANKILSDIYNHIGNYKKALQNHQQYQILNDSLFNKKNIEKITRLESEYKHRQALDSASIRELQLTKTITETNINLEKTQRNYLWAIIGVLLISMLLGAVIFYQKLGHAKAKTQNAVIEQKLLRSQMTPHFIFNSLSVLQGMILNKEEKKSINYLSKFSKLLRITLENSRDKTVSLSQELTAIKNYLTLQNLESSAYQSTVLVEDTIDVSLFEIPPMLIQPFVENAIEHAFEGQETNRKIDVKLTYADKKLMCFITDNGIGYKSQQANKKSYKKSLSSSITSERLKILSKDFKMEGSISIEDRQKYNEQGTIVTLVIPHKTLVV</sequence>
<keyword evidence="2" id="KW-0472">Membrane</keyword>
<reference evidence="5" key="1">
    <citation type="submission" date="2022-05" db="EMBL/GenBank/DDBJ databases">
        <authorList>
            <person name="Park J.-S."/>
        </authorList>
    </citation>
    <scope>NUCLEOTIDE SEQUENCE</scope>
    <source>
        <strain evidence="5">2012CJ34-3</strain>
    </source>
</reference>
<feature type="domain" description="Signal transduction histidine kinase internal region" evidence="4">
    <location>
        <begin position="523"/>
        <end position="596"/>
    </location>
</feature>
<evidence type="ECO:0000256" key="3">
    <source>
        <dbReference type="SAM" id="SignalP"/>
    </source>
</evidence>
<keyword evidence="3" id="KW-0732">Signal</keyword>
<feature type="chain" id="PRO_5045562192" evidence="3">
    <location>
        <begin position="24"/>
        <end position="728"/>
    </location>
</feature>
<name>A0ABT0QAX3_9FLAO</name>